<comment type="similarity">
    <text evidence="1">Belongs to the carbon-nitrogen hydrolase superfamily. NIT1/NIT2 family.</text>
</comment>
<dbReference type="EC" id="3.5.1.3" evidence="3"/>
<dbReference type="FunFam" id="3.60.110.10:FF:000004">
    <property type="entry name" value="Carbon-nitrogen hydrolase"/>
    <property type="match status" value="1"/>
</dbReference>
<dbReference type="PANTHER" id="PTHR47799:SF1">
    <property type="entry name" value="OMEGA-AMIDASE YAFV"/>
    <property type="match status" value="1"/>
</dbReference>
<dbReference type="STRING" id="228958.SAMN04488007_0504"/>
<evidence type="ECO:0000256" key="1">
    <source>
        <dbReference type="ARBA" id="ARBA00010613"/>
    </source>
</evidence>
<evidence type="ECO:0000256" key="3">
    <source>
        <dbReference type="ARBA" id="ARBA00039118"/>
    </source>
</evidence>
<dbReference type="Pfam" id="PF00795">
    <property type="entry name" value="CN_hydrolase"/>
    <property type="match status" value="1"/>
</dbReference>
<evidence type="ECO:0000259" key="6">
    <source>
        <dbReference type="PROSITE" id="PS50263"/>
    </source>
</evidence>
<dbReference type="SUPFAM" id="SSF56317">
    <property type="entry name" value="Carbon-nitrogen hydrolase"/>
    <property type="match status" value="1"/>
</dbReference>
<dbReference type="InterPro" id="IPR036526">
    <property type="entry name" value="C-N_Hydrolase_sf"/>
</dbReference>
<evidence type="ECO:0000313" key="8">
    <source>
        <dbReference type="Proteomes" id="UP000184314"/>
    </source>
</evidence>
<sequence>MKEKQNGRLKIALIQSTLHWEDPHANREMFGAKIDQINELVDLIVLPEMFTTGFTMSPDNIEKKEGLTTLEWMKKIAANKNSAVVGSVVFHDNDNYYNRLFFVRPNGKYKKYDKRHTFTLAGEHEKYTAGTERLIIDYKGFAICPLVCYDLRFPVWSRNTENFDVLLYAANWPTPRINAWDALLKARAIENMVYCVGVNRVGEDKVGHQYPGHSSIYDPLGELIALSEKEEMIIVELVKDEIDLVRNKLRFLNDRDDFNLSN</sequence>
<protein>
    <recommendedName>
        <fullName evidence="5">Omega-amidase YafV</fullName>
        <ecNumber evidence="3">3.5.1.3</ecNumber>
    </recommendedName>
</protein>
<dbReference type="GO" id="GO:0106008">
    <property type="term" value="F:2-oxoglutaramate amidase activity"/>
    <property type="evidence" value="ECO:0007669"/>
    <property type="project" value="TreeGrafter"/>
</dbReference>
<keyword evidence="2 7" id="KW-0378">Hydrolase</keyword>
<dbReference type="InterPro" id="IPR003010">
    <property type="entry name" value="C-N_Hydrolase"/>
</dbReference>
<dbReference type="Gene3D" id="3.60.110.10">
    <property type="entry name" value="Carbon-nitrogen hydrolase"/>
    <property type="match status" value="1"/>
</dbReference>
<dbReference type="EMBL" id="FQZX01000001">
    <property type="protein sequence ID" value="SHJ49102.1"/>
    <property type="molecule type" value="Genomic_DNA"/>
</dbReference>
<name>A0A1M6JR27_9FLAO</name>
<dbReference type="OrthoDB" id="9811121at2"/>
<evidence type="ECO:0000256" key="4">
    <source>
        <dbReference type="ARBA" id="ARBA00052904"/>
    </source>
</evidence>
<dbReference type="NCBIfam" id="NF007757">
    <property type="entry name" value="PRK10438.1"/>
    <property type="match status" value="1"/>
</dbReference>
<dbReference type="PANTHER" id="PTHR47799">
    <property type="entry name" value="OMEGA-AMIDASE YAFV"/>
    <property type="match status" value="1"/>
</dbReference>
<feature type="domain" description="CN hydrolase" evidence="6">
    <location>
        <begin position="9"/>
        <end position="244"/>
    </location>
</feature>
<evidence type="ECO:0000256" key="2">
    <source>
        <dbReference type="ARBA" id="ARBA00022801"/>
    </source>
</evidence>
<organism evidence="7 8">
    <name type="scientific">Maribacter aquivivus</name>
    <dbReference type="NCBI Taxonomy" id="228958"/>
    <lineage>
        <taxon>Bacteria</taxon>
        <taxon>Pseudomonadati</taxon>
        <taxon>Bacteroidota</taxon>
        <taxon>Flavobacteriia</taxon>
        <taxon>Flavobacteriales</taxon>
        <taxon>Flavobacteriaceae</taxon>
        <taxon>Maribacter</taxon>
    </lineage>
</organism>
<evidence type="ECO:0000313" key="7">
    <source>
        <dbReference type="EMBL" id="SHJ49102.1"/>
    </source>
</evidence>
<reference evidence="8" key="1">
    <citation type="submission" date="2016-11" db="EMBL/GenBank/DDBJ databases">
        <authorList>
            <person name="Varghese N."/>
            <person name="Submissions S."/>
        </authorList>
    </citation>
    <scope>NUCLEOTIDE SEQUENCE [LARGE SCALE GENOMIC DNA]</scope>
    <source>
        <strain evidence="8">DSM 16478</strain>
    </source>
</reference>
<evidence type="ECO:0000256" key="5">
    <source>
        <dbReference type="ARBA" id="ARBA00072139"/>
    </source>
</evidence>
<proteinExistence type="inferred from homology"/>
<comment type="catalytic activity">
    <reaction evidence="4">
        <text>a monoamide of a dicarboxylate + H2O = a dicarboxylate + NH4(+)</text>
        <dbReference type="Rhea" id="RHEA:11716"/>
        <dbReference type="ChEBI" id="CHEBI:15377"/>
        <dbReference type="ChEBI" id="CHEBI:28938"/>
        <dbReference type="ChEBI" id="CHEBI:28965"/>
        <dbReference type="ChEBI" id="CHEBI:77450"/>
        <dbReference type="EC" id="3.5.1.3"/>
    </reaction>
</comment>
<keyword evidence="8" id="KW-1185">Reference proteome</keyword>
<accession>A0A1M6JR27</accession>
<dbReference type="RefSeq" id="WP_073240946.1">
    <property type="nucleotide sequence ID" value="NZ_FQZX01000001.1"/>
</dbReference>
<dbReference type="InterPro" id="IPR052737">
    <property type="entry name" value="Omega-amidase_YafV"/>
</dbReference>
<gene>
    <name evidence="7" type="ORF">SAMN04488007_0504</name>
</gene>
<dbReference type="Proteomes" id="UP000184314">
    <property type="component" value="Unassembled WGS sequence"/>
</dbReference>
<dbReference type="CDD" id="cd07575">
    <property type="entry name" value="Xc-1258_like"/>
    <property type="match status" value="1"/>
</dbReference>
<dbReference type="AlphaFoldDB" id="A0A1M6JR27"/>
<dbReference type="PROSITE" id="PS50263">
    <property type="entry name" value="CN_HYDROLASE"/>
    <property type="match status" value="1"/>
</dbReference>
<dbReference type="GO" id="GO:0050152">
    <property type="term" value="F:omega-amidase activity"/>
    <property type="evidence" value="ECO:0007669"/>
    <property type="project" value="UniProtKB-EC"/>
</dbReference>